<keyword evidence="2" id="KW-0812">Transmembrane</keyword>
<sequence length="278" mass="27022">MRTRILLIAAPLAMVASAALVVPSGLTLNPSAPAATLAAVHDRTALHLLELALDLLGWLALTTAGLTLAASAAVRLADSPPTGGLTRAASAAVRPAEPSPTGVSPPDTPVCRGGASGTPTESGLPAAVYAGQWVAESPSRGRAAGDAAVRAVVAGGLLAAAGVAGVLHDAGNLAVTQLAGRAGEPGVIGAATAVMLVAKWGVNLAGLLWTAATLVAAGGRWTGLVVGAFGLAAVVLPWTAGAAGASPALEQVGYLLHVPVMAWWALRPAAGAGGRMAG</sequence>
<dbReference type="EMBL" id="JAUSUZ010000001">
    <property type="protein sequence ID" value="MDQ0364256.1"/>
    <property type="molecule type" value="Genomic_DNA"/>
</dbReference>
<evidence type="ECO:0000256" key="2">
    <source>
        <dbReference type="SAM" id="Phobius"/>
    </source>
</evidence>
<accession>A0AAE3VV17</accession>
<protein>
    <recommendedName>
        <fullName evidence="5">DUF4386 family protein</fullName>
    </recommendedName>
</protein>
<proteinExistence type="predicted"/>
<feature type="region of interest" description="Disordered" evidence="1">
    <location>
        <begin position="85"/>
        <end position="119"/>
    </location>
</feature>
<keyword evidence="2" id="KW-1133">Transmembrane helix</keyword>
<evidence type="ECO:0000256" key="1">
    <source>
        <dbReference type="SAM" id="MobiDB-lite"/>
    </source>
</evidence>
<keyword evidence="2" id="KW-0472">Membrane</keyword>
<dbReference type="Proteomes" id="UP001240236">
    <property type="component" value="Unassembled WGS sequence"/>
</dbReference>
<feature type="transmembrane region" description="Helical" evidence="2">
    <location>
        <begin position="147"/>
        <end position="167"/>
    </location>
</feature>
<evidence type="ECO:0000313" key="3">
    <source>
        <dbReference type="EMBL" id="MDQ0364256.1"/>
    </source>
</evidence>
<reference evidence="3 4" key="1">
    <citation type="submission" date="2023-07" db="EMBL/GenBank/DDBJ databases">
        <title>Sequencing the genomes of 1000 actinobacteria strains.</title>
        <authorList>
            <person name="Klenk H.-P."/>
        </authorList>
    </citation>
    <scope>NUCLEOTIDE SEQUENCE [LARGE SCALE GENOMIC DNA]</scope>
    <source>
        <strain evidence="3 4">DSM 44709</strain>
    </source>
</reference>
<evidence type="ECO:0000313" key="4">
    <source>
        <dbReference type="Proteomes" id="UP001240236"/>
    </source>
</evidence>
<name>A0AAE3VV17_9ACTN</name>
<evidence type="ECO:0008006" key="5">
    <source>
        <dbReference type="Google" id="ProtNLM"/>
    </source>
</evidence>
<keyword evidence="4" id="KW-1185">Reference proteome</keyword>
<gene>
    <name evidence="3" type="ORF">J2S42_000925</name>
</gene>
<feature type="transmembrane region" description="Helical" evidence="2">
    <location>
        <begin position="221"/>
        <end position="240"/>
    </location>
</feature>
<feature type="transmembrane region" description="Helical" evidence="2">
    <location>
        <begin position="58"/>
        <end position="77"/>
    </location>
</feature>
<organism evidence="3 4">
    <name type="scientific">Catenuloplanes indicus</name>
    <dbReference type="NCBI Taxonomy" id="137267"/>
    <lineage>
        <taxon>Bacteria</taxon>
        <taxon>Bacillati</taxon>
        <taxon>Actinomycetota</taxon>
        <taxon>Actinomycetes</taxon>
        <taxon>Micromonosporales</taxon>
        <taxon>Micromonosporaceae</taxon>
        <taxon>Catenuloplanes</taxon>
    </lineage>
</organism>
<feature type="transmembrane region" description="Helical" evidence="2">
    <location>
        <begin position="187"/>
        <end position="209"/>
    </location>
</feature>
<comment type="caution">
    <text evidence="3">The sequence shown here is derived from an EMBL/GenBank/DDBJ whole genome shotgun (WGS) entry which is preliminary data.</text>
</comment>
<dbReference type="AlphaFoldDB" id="A0AAE3VV17"/>
<dbReference type="RefSeq" id="WP_307235518.1">
    <property type="nucleotide sequence ID" value="NZ_JAUSUZ010000001.1"/>
</dbReference>